<dbReference type="AlphaFoldDB" id="A0A9P0FML9"/>
<evidence type="ECO:0000313" key="1">
    <source>
        <dbReference type="EMBL" id="CAH0561742.1"/>
    </source>
</evidence>
<organism evidence="1 2">
    <name type="scientific">Brassicogethes aeneus</name>
    <name type="common">Rape pollen beetle</name>
    <name type="synonym">Meligethes aeneus</name>
    <dbReference type="NCBI Taxonomy" id="1431903"/>
    <lineage>
        <taxon>Eukaryota</taxon>
        <taxon>Metazoa</taxon>
        <taxon>Ecdysozoa</taxon>
        <taxon>Arthropoda</taxon>
        <taxon>Hexapoda</taxon>
        <taxon>Insecta</taxon>
        <taxon>Pterygota</taxon>
        <taxon>Neoptera</taxon>
        <taxon>Endopterygota</taxon>
        <taxon>Coleoptera</taxon>
        <taxon>Polyphaga</taxon>
        <taxon>Cucujiformia</taxon>
        <taxon>Nitidulidae</taxon>
        <taxon>Meligethinae</taxon>
        <taxon>Brassicogethes</taxon>
    </lineage>
</organism>
<reference evidence="1" key="1">
    <citation type="submission" date="2021-12" db="EMBL/GenBank/DDBJ databases">
        <authorList>
            <person name="King R."/>
        </authorList>
    </citation>
    <scope>NUCLEOTIDE SEQUENCE</scope>
</reference>
<gene>
    <name evidence="1" type="ORF">MELIAE_LOCUS11079</name>
</gene>
<proteinExistence type="predicted"/>
<dbReference type="Proteomes" id="UP001154078">
    <property type="component" value="Chromosome 8"/>
</dbReference>
<sequence length="123" mass="14260">MYTNLYGWHPMTPTLHKILVHGATVIKYAIVPIGQMSEEAAEARNKNFRLYRQNYSRKFSRTLSNRDVLQRLLLTSDKFVSLSKKSRTQKSSQPFLPETLRLLVPDTPENEEIHGTDNDENLI</sequence>
<dbReference type="EMBL" id="OV121139">
    <property type="protein sequence ID" value="CAH0561742.1"/>
    <property type="molecule type" value="Genomic_DNA"/>
</dbReference>
<name>A0A9P0FML9_BRAAE</name>
<accession>A0A9P0FML9</accession>
<protein>
    <submittedName>
        <fullName evidence="1">Uncharacterized protein</fullName>
    </submittedName>
</protein>
<evidence type="ECO:0000313" key="2">
    <source>
        <dbReference type="Proteomes" id="UP001154078"/>
    </source>
</evidence>
<dbReference type="OrthoDB" id="6750366at2759"/>
<keyword evidence="2" id="KW-1185">Reference proteome</keyword>